<reference evidence="2 3" key="1">
    <citation type="submission" date="2023-01" db="EMBL/GenBank/DDBJ databases">
        <title>Analysis of 21 Apiospora genomes using comparative genomics revels a genus with tremendous synthesis potential of carbohydrate active enzymes and secondary metabolites.</title>
        <authorList>
            <person name="Sorensen T."/>
        </authorList>
    </citation>
    <scope>NUCLEOTIDE SEQUENCE [LARGE SCALE GENOMIC DNA]</scope>
    <source>
        <strain evidence="2 3">CBS 20057</strain>
    </source>
</reference>
<evidence type="ECO:0000313" key="3">
    <source>
        <dbReference type="Proteomes" id="UP001396898"/>
    </source>
</evidence>
<evidence type="ECO:0000256" key="1">
    <source>
        <dbReference type="SAM" id="Phobius"/>
    </source>
</evidence>
<protein>
    <submittedName>
        <fullName evidence="2">Uncharacterized protein</fullName>
    </submittedName>
</protein>
<feature type="transmembrane region" description="Helical" evidence="1">
    <location>
        <begin position="39"/>
        <end position="59"/>
    </location>
</feature>
<comment type="caution">
    <text evidence="2">The sequence shown here is derived from an EMBL/GenBank/DDBJ whole genome shotgun (WGS) entry which is preliminary data.</text>
</comment>
<gene>
    <name evidence="2" type="ORF">PG991_007362</name>
</gene>
<dbReference type="Proteomes" id="UP001396898">
    <property type="component" value="Unassembled WGS sequence"/>
</dbReference>
<accession>A0ABR1RTM2</accession>
<keyword evidence="3" id="KW-1185">Reference proteome</keyword>
<dbReference type="EMBL" id="JAQQWI010000010">
    <property type="protein sequence ID" value="KAK8018172.1"/>
    <property type="molecule type" value="Genomic_DNA"/>
</dbReference>
<keyword evidence="1" id="KW-0472">Membrane</keyword>
<keyword evidence="1" id="KW-0812">Transmembrane</keyword>
<proteinExistence type="predicted"/>
<sequence length="67" mass="6925">MHIKDKCVNVLLGTALEPKLNPESSPLFGLSISDTMTDLTGVLAIGLTSFITVVGSYMASGANLGIT</sequence>
<organism evidence="2 3">
    <name type="scientific">Apiospora marii</name>
    <dbReference type="NCBI Taxonomy" id="335849"/>
    <lineage>
        <taxon>Eukaryota</taxon>
        <taxon>Fungi</taxon>
        <taxon>Dikarya</taxon>
        <taxon>Ascomycota</taxon>
        <taxon>Pezizomycotina</taxon>
        <taxon>Sordariomycetes</taxon>
        <taxon>Xylariomycetidae</taxon>
        <taxon>Amphisphaeriales</taxon>
        <taxon>Apiosporaceae</taxon>
        <taxon>Apiospora</taxon>
    </lineage>
</organism>
<evidence type="ECO:0000313" key="2">
    <source>
        <dbReference type="EMBL" id="KAK8018172.1"/>
    </source>
</evidence>
<name>A0ABR1RTM2_9PEZI</name>
<keyword evidence="1" id="KW-1133">Transmembrane helix</keyword>